<dbReference type="PROSITE" id="PS50048">
    <property type="entry name" value="ZN2_CY6_FUNGAL_2"/>
    <property type="match status" value="1"/>
</dbReference>
<dbReference type="InterPro" id="IPR036864">
    <property type="entry name" value="Zn2-C6_fun-type_DNA-bd_sf"/>
</dbReference>
<dbReference type="GO" id="GO:0006351">
    <property type="term" value="P:DNA-templated transcription"/>
    <property type="evidence" value="ECO:0007669"/>
    <property type="project" value="InterPro"/>
</dbReference>
<dbReference type="InterPro" id="IPR053187">
    <property type="entry name" value="Notoamide_regulator"/>
</dbReference>
<sequence>MSAFRPIRPSHTTQTPAPDPPSGTSDSGQTHLPEHDASITTKSRKRRAPSHVSQNACTNCKKARAKCDGEEPAPCSRCAGRDITDQCHYEVHVKTVKEEMVRRIKNLEQQNAELQDSAKEKDIWIESIFNALANDERGPEVLEKLRQGQTYEQVAEWLGRPPFEDVGRLSATSEYRLSDIAKKYEEAMNLDATPENIQSLQWTDVTSNEALTHHLMALYFAWVHPVHMVFSETHFMSSYRSGDRTYCTPSLVNAICGMGCFYLVDEGGDETVAKDLSCQFLMQVHQDIAMEDQTKPIFATTYAILFLIELSAGQARKASSHLRLAVESLHRANVAGFSSEAFEITSWGIHTLNTAWAGFTYQKPSMPMSPRAIVFKDVELDKEGACWQPYRVPQDNAMSEIPSHAIRTAKELARLNQIILETINVYCGSCGRVTAKSILYLYRRYLQWKEALPPTMRIDESDSQPLPHVYSLHAHYHVALCQLFQPLLDYDRFSQVTLDHIRNITTQAAEDGIKVLRAYQKFFSARYQVPLQSFCLVHLCDTLVRRGRSDVDTQSVVTFCLEMLHLALPGFVFIGPLQAMFCQMILEQRLPLPKDVNKLMGGRTQYGLEEFLDACERVTYAQPIDVLLERLDPLIADKFEGEWHDFIEAHGGNNSDITVDTPFEGADEQFQERQSNRNSPSSRSMQINSLVNP</sequence>
<dbReference type="SMART" id="SM00066">
    <property type="entry name" value="GAL4"/>
    <property type="match status" value="1"/>
</dbReference>
<feature type="region of interest" description="Disordered" evidence="3">
    <location>
        <begin position="671"/>
        <end position="693"/>
    </location>
</feature>
<reference evidence="5 6" key="1">
    <citation type="journal article" date="2016" name="Nat. Commun.">
        <title>Ectomycorrhizal ecology is imprinted in the genome of the dominant symbiotic fungus Cenococcum geophilum.</title>
        <authorList>
            <consortium name="DOE Joint Genome Institute"/>
            <person name="Peter M."/>
            <person name="Kohler A."/>
            <person name="Ohm R.A."/>
            <person name="Kuo A."/>
            <person name="Krutzmann J."/>
            <person name="Morin E."/>
            <person name="Arend M."/>
            <person name="Barry K.W."/>
            <person name="Binder M."/>
            <person name="Choi C."/>
            <person name="Clum A."/>
            <person name="Copeland A."/>
            <person name="Grisel N."/>
            <person name="Haridas S."/>
            <person name="Kipfer T."/>
            <person name="LaButti K."/>
            <person name="Lindquist E."/>
            <person name="Lipzen A."/>
            <person name="Maire R."/>
            <person name="Meier B."/>
            <person name="Mihaltcheva S."/>
            <person name="Molinier V."/>
            <person name="Murat C."/>
            <person name="Poggeler S."/>
            <person name="Quandt C.A."/>
            <person name="Sperisen C."/>
            <person name="Tritt A."/>
            <person name="Tisserant E."/>
            <person name="Crous P.W."/>
            <person name="Henrissat B."/>
            <person name="Nehls U."/>
            <person name="Egli S."/>
            <person name="Spatafora J.W."/>
            <person name="Grigoriev I.V."/>
            <person name="Martin F.M."/>
        </authorList>
    </citation>
    <scope>NUCLEOTIDE SEQUENCE [LARGE SCALE GENOMIC DNA]</scope>
    <source>
        <strain evidence="5 6">CBS 207.34</strain>
    </source>
</reference>
<protein>
    <recommendedName>
        <fullName evidence="4">Zn(2)-C6 fungal-type domain-containing protein</fullName>
    </recommendedName>
</protein>
<dbReference type="InterPro" id="IPR007219">
    <property type="entry name" value="XnlR_reg_dom"/>
</dbReference>
<evidence type="ECO:0000313" key="5">
    <source>
        <dbReference type="EMBL" id="OCL03819.1"/>
    </source>
</evidence>
<dbReference type="CDD" id="cd00067">
    <property type="entry name" value="GAL4"/>
    <property type="match status" value="1"/>
</dbReference>
<name>A0A8E2ES41_9PEZI</name>
<keyword evidence="2" id="KW-0539">Nucleus</keyword>
<evidence type="ECO:0000313" key="6">
    <source>
        <dbReference type="Proteomes" id="UP000250140"/>
    </source>
</evidence>
<dbReference type="GO" id="GO:0000981">
    <property type="term" value="F:DNA-binding transcription factor activity, RNA polymerase II-specific"/>
    <property type="evidence" value="ECO:0007669"/>
    <property type="project" value="InterPro"/>
</dbReference>
<dbReference type="Pfam" id="PF00172">
    <property type="entry name" value="Zn_clus"/>
    <property type="match status" value="1"/>
</dbReference>
<evidence type="ECO:0000256" key="1">
    <source>
        <dbReference type="ARBA" id="ARBA00022723"/>
    </source>
</evidence>
<dbReference type="Proteomes" id="UP000250140">
    <property type="component" value="Unassembled WGS sequence"/>
</dbReference>
<dbReference type="GO" id="GO:0003677">
    <property type="term" value="F:DNA binding"/>
    <property type="evidence" value="ECO:0007669"/>
    <property type="project" value="InterPro"/>
</dbReference>
<accession>A0A8E2ES41</accession>
<feature type="compositionally biased region" description="Polar residues" evidence="3">
    <location>
        <begin position="10"/>
        <end position="30"/>
    </location>
</feature>
<evidence type="ECO:0000256" key="3">
    <source>
        <dbReference type="SAM" id="MobiDB-lite"/>
    </source>
</evidence>
<evidence type="ECO:0000256" key="2">
    <source>
        <dbReference type="ARBA" id="ARBA00023242"/>
    </source>
</evidence>
<dbReference type="EMBL" id="KV750673">
    <property type="protein sequence ID" value="OCL03819.1"/>
    <property type="molecule type" value="Genomic_DNA"/>
</dbReference>
<dbReference type="AlphaFoldDB" id="A0A8E2ES41"/>
<keyword evidence="6" id="KW-1185">Reference proteome</keyword>
<dbReference type="PANTHER" id="PTHR47256">
    <property type="entry name" value="ZN(II)2CYS6 TRANSCRIPTION FACTOR (EUROFUNG)-RELATED"/>
    <property type="match status" value="1"/>
</dbReference>
<proteinExistence type="predicted"/>
<feature type="domain" description="Zn(2)-C6 fungal-type" evidence="4">
    <location>
        <begin position="56"/>
        <end position="89"/>
    </location>
</feature>
<dbReference type="PANTHER" id="PTHR47256:SF1">
    <property type="entry name" value="ZN(II)2CYS6 TRANSCRIPTION FACTOR (EUROFUNG)"/>
    <property type="match status" value="1"/>
</dbReference>
<dbReference type="PROSITE" id="PS00463">
    <property type="entry name" value="ZN2_CY6_FUNGAL_1"/>
    <property type="match status" value="1"/>
</dbReference>
<dbReference type="OrthoDB" id="2162761at2759"/>
<keyword evidence="1" id="KW-0479">Metal-binding</keyword>
<dbReference type="CDD" id="cd12148">
    <property type="entry name" value="fungal_TF_MHR"/>
    <property type="match status" value="1"/>
</dbReference>
<dbReference type="GO" id="GO:0008270">
    <property type="term" value="F:zinc ion binding"/>
    <property type="evidence" value="ECO:0007669"/>
    <property type="project" value="InterPro"/>
</dbReference>
<organism evidence="5 6">
    <name type="scientific">Glonium stellatum</name>
    <dbReference type="NCBI Taxonomy" id="574774"/>
    <lineage>
        <taxon>Eukaryota</taxon>
        <taxon>Fungi</taxon>
        <taxon>Dikarya</taxon>
        <taxon>Ascomycota</taxon>
        <taxon>Pezizomycotina</taxon>
        <taxon>Dothideomycetes</taxon>
        <taxon>Pleosporomycetidae</taxon>
        <taxon>Gloniales</taxon>
        <taxon>Gloniaceae</taxon>
        <taxon>Glonium</taxon>
    </lineage>
</organism>
<feature type="region of interest" description="Disordered" evidence="3">
    <location>
        <begin position="1"/>
        <end position="54"/>
    </location>
</feature>
<dbReference type="SUPFAM" id="SSF57701">
    <property type="entry name" value="Zn2/Cys6 DNA-binding domain"/>
    <property type="match status" value="1"/>
</dbReference>
<dbReference type="InterPro" id="IPR001138">
    <property type="entry name" value="Zn2Cys6_DnaBD"/>
</dbReference>
<dbReference type="Gene3D" id="4.10.240.10">
    <property type="entry name" value="Zn(2)-C6 fungal-type DNA-binding domain"/>
    <property type="match status" value="1"/>
</dbReference>
<dbReference type="Pfam" id="PF04082">
    <property type="entry name" value="Fungal_trans"/>
    <property type="match status" value="1"/>
</dbReference>
<evidence type="ECO:0000259" key="4">
    <source>
        <dbReference type="PROSITE" id="PS50048"/>
    </source>
</evidence>
<gene>
    <name evidence="5" type="ORF">AOQ84DRAFT_137639</name>
</gene>